<evidence type="ECO:0000256" key="4">
    <source>
        <dbReference type="SAM" id="MobiDB-lite"/>
    </source>
</evidence>
<dbReference type="Pfam" id="PF02892">
    <property type="entry name" value="zf-BED"/>
    <property type="match status" value="1"/>
</dbReference>
<keyword evidence="7" id="KW-1185">Reference proteome</keyword>
<keyword evidence="3" id="KW-0862">Zinc</keyword>
<reference evidence="6 7" key="2">
    <citation type="submission" date="2018-11" db="EMBL/GenBank/DDBJ databases">
        <authorList>
            <consortium name="Pathogen Informatics"/>
        </authorList>
    </citation>
    <scope>NUCLEOTIDE SEQUENCE [LARGE SCALE GENOMIC DNA]</scope>
</reference>
<dbReference type="GO" id="GO:0003677">
    <property type="term" value="F:DNA binding"/>
    <property type="evidence" value="ECO:0007669"/>
    <property type="project" value="InterPro"/>
</dbReference>
<dbReference type="SUPFAM" id="SSF57667">
    <property type="entry name" value="beta-beta-alpha zinc fingers"/>
    <property type="match status" value="1"/>
</dbReference>
<keyword evidence="1" id="KW-0479">Metal-binding</keyword>
<gene>
    <name evidence="6" type="ORF">BPAG_LOCUS12862</name>
</gene>
<dbReference type="Proteomes" id="UP000278627">
    <property type="component" value="Unassembled WGS sequence"/>
</dbReference>
<dbReference type="EMBL" id="UZAD01013328">
    <property type="protein sequence ID" value="VDN94048.1"/>
    <property type="molecule type" value="Genomic_DNA"/>
</dbReference>
<evidence type="ECO:0000256" key="3">
    <source>
        <dbReference type="ARBA" id="ARBA00022833"/>
    </source>
</evidence>
<evidence type="ECO:0000256" key="2">
    <source>
        <dbReference type="ARBA" id="ARBA00022771"/>
    </source>
</evidence>
<evidence type="ECO:0000313" key="8">
    <source>
        <dbReference type="WBParaSite" id="BPAG_0001293401-mRNA-1"/>
    </source>
</evidence>
<feature type="domain" description="BED-type" evidence="5">
    <location>
        <begin position="590"/>
        <end position="626"/>
    </location>
</feature>
<accession>A0A158PSE7</accession>
<reference evidence="8" key="1">
    <citation type="submission" date="2016-04" db="UniProtKB">
        <authorList>
            <consortium name="WormBaseParasite"/>
        </authorList>
    </citation>
    <scope>IDENTIFICATION</scope>
</reference>
<name>A0A158PSE7_BRUPA</name>
<feature type="region of interest" description="Disordered" evidence="4">
    <location>
        <begin position="565"/>
        <end position="586"/>
    </location>
</feature>
<feature type="compositionally biased region" description="Basic and acidic residues" evidence="4">
    <location>
        <begin position="567"/>
        <end position="586"/>
    </location>
</feature>
<dbReference type="WBParaSite" id="BPAG_0001293401-mRNA-1">
    <property type="protein sequence ID" value="BPAG_0001293401-mRNA-1"/>
    <property type="gene ID" value="BPAG_0001293401"/>
</dbReference>
<organism evidence="8">
    <name type="scientific">Brugia pahangi</name>
    <name type="common">Filarial nematode worm</name>
    <dbReference type="NCBI Taxonomy" id="6280"/>
    <lineage>
        <taxon>Eukaryota</taxon>
        <taxon>Metazoa</taxon>
        <taxon>Ecdysozoa</taxon>
        <taxon>Nematoda</taxon>
        <taxon>Chromadorea</taxon>
        <taxon>Rhabditida</taxon>
        <taxon>Spirurina</taxon>
        <taxon>Spiruromorpha</taxon>
        <taxon>Filarioidea</taxon>
        <taxon>Onchocercidae</taxon>
        <taxon>Brugia</taxon>
    </lineage>
</organism>
<protein>
    <submittedName>
        <fullName evidence="8">BED-type domain-containing protein</fullName>
    </submittedName>
</protein>
<dbReference type="InterPro" id="IPR003656">
    <property type="entry name" value="Znf_BED"/>
</dbReference>
<dbReference type="GO" id="GO:0008270">
    <property type="term" value="F:zinc ion binding"/>
    <property type="evidence" value="ECO:0007669"/>
    <property type="project" value="UniProtKB-KW"/>
</dbReference>
<keyword evidence="2" id="KW-0863">Zinc-finger</keyword>
<feature type="region of interest" description="Disordered" evidence="4">
    <location>
        <begin position="264"/>
        <end position="301"/>
    </location>
</feature>
<evidence type="ECO:0000313" key="6">
    <source>
        <dbReference type="EMBL" id="VDN94048.1"/>
    </source>
</evidence>
<dbReference type="InterPro" id="IPR036236">
    <property type="entry name" value="Znf_C2H2_sf"/>
</dbReference>
<feature type="compositionally biased region" description="Polar residues" evidence="4">
    <location>
        <begin position="264"/>
        <end position="278"/>
    </location>
</feature>
<proteinExistence type="predicted"/>
<sequence length="815" mass="91364">MNMNMFSDIKDELHGQEQDLAEATATANTLADISTFITQQSKNYGDGRLGMTECNEKRPRRGRVAEHPCWELVQRVDEHNCMICRICSKVVKCLNTRNAMQHFSSCHPQIAVELDQSWQMKLQLKADFNRISTETSLFHRNMWKRRGRAAEHPSWRYFCRINRKSSNCKLCGVHVAYACSGNLMKHLKSRHIAEFAITQREWEEILKRKKQLCELRLKVSSNASGSEEQSPSNFLSYDYEDEQDEGLVGDGIEREEDGNVELFEQSNRNDNDGSASNEADSKLDDFDSQTTTEQHDTTLEPSIADDANITNVSETANKILQSIGFSSNPPKSPSPGLQQGSWLSQTSLGTKNDAFRRRISFFVNGLAEDLVSFPMEKSLLCMRQIRKYMDEKLIGLEGSIQNSEVFTLVWAAIVGVILTVLNGFIGSVFETCLMDLGPNSFTSQQQNIDSSAFIIKRDPEKTFALVEATATANALADISAIISQQFTSQGDNSEDGTVHDSEHPCWDYIHKSDDLDSMVCRVCAQLIKPIDLQNAMDHFISCHSQIAAEFEQTWQMKLQLKSSINRPTDEPLSSKEGSERRGGHGTEHPCWRYFTRNRKSADCRMCGTHVAYACSGNLMRHLRSRHISESRKKQLCELRMMATANACGSEEQPHSNAVSYAYVDEEQDGSMAGAGAGEEYDGIVESDEQRYRKESSVSSSIASDVKVSGCNDVAGRNAQAFSGAHNPSFEGISPKHQQNSGPMSGSVRSRTFSTGRNAAFQKRINSFVGGLAEELLSFPMQKSLICMRRIRKFMDEQLLELDDVNQIFEDDAGIS</sequence>
<evidence type="ECO:0000313" key="7">
    <source>
        <dbReference type="Proteomes" id="UP000278627"/>
    </source>
</evidence>
<evidence type="ECO:0000256" key="1">
    <source>
        <dbReference type="ARBA" id="ARBA00022723"/>
    </source>
</evidence>
<feature type="region of interest" description="Disordered" evidence="4">
    <location>
        <begin position="323"/>
        <end position="343"/>
    </location>
</feature>
<dbReference type="AlphaFoldDB" id="A0A158PSE7"/>
<evidence type="ECO:0000259" key="5">
    <source>
        <dbReference type="Pfam" id="PF02892"/>
    </source>
</evidence>